<dbReference type="KEGG" id="ipu:108261457"/>
<organism evidence="2 3">
    <name type="scientific">Ictalurus punctatus</name>
    <name type="common">Channel catfish</name>
    <name type="synonym">Silurus punctatus</name>
    <dbReference type="NCBI Taxonomy" id="7998"/>
    <lineage>
        <taxon>Eukaryota</taxon>
        <taxon>Metazoa</taxon>
        <taxon>Chordata</taxon>
        <taxon>Craniata</taxon>
        <taxon>Vertebrata</taxon>
        <taxon>Euteleostomi</taxon>
        <taxon>Actinopterygii</taxon>
        <taxon>Neopterygii</taxon>
        <taxon>Teleostei</taxon>
        <taxon>Ostariophysi</taxon>
        <taxon>Siluriformes</taxon>
        <taxon>Ictaluridae</taxon>
        <taxon>Ictalurus</taxon>
    </lineage>
</organism>
<dbReference type="CDD" id="cd13733">
    <property type="entry name" value="SPRY_PRY_C-I_1"/>
    <property type="match status" value="1"/>
</dbReference>
<gene>
    <name evidence="3" type="primary">LOC108261457</name>
</gene>
<protein>
    <submittedName>
        <fullName evidence="3">E3 ubiquitin-protein ligase TRIM39-like</fullName>
    </submittedName>
</protein>
<dbReference type="InterPro" id="IPR001870">
    <property type="entry name" value="B30.2/SPRY"/>
</dbReference>
<dbReference type="InterPro" id="IPR050143">
    <property type="entry name" value="TRIM/RBCC"/>
</dbReference>
<proteinExistence type="predicted"/>
<dbReference type="GeneID" id="108261457"/>
<evidence type="ECO:0000313" key="3">
    <source>
        <dbReference type="RefSeq" id="XP_017317825.1"/>
    </source>
</evidence>
<accession>A0A2D0QJQ5</accession>
<dbReference type="InterPro" id="IPR013320">
    <property type="entry name" value="ConA-like_dom_sf"/>
</dbReference>
<dbReference type="Pfam" id="PF13765">
    <property type="entry name" value="PRY"/>
    <property type="match status" value="1"/>
</dbReference>
<evidence type="ECO:0000259" key="1">
    <source>
        <dbReference type="PROSITE" id="PS50188"/>
    </source>
</evidence>
<dbReference type="RefSeq" id="XP_017317825.1">
    <property type="nucleotide sequence ID" value="XM_017462336.3"/>
</dbReference>
<dbReference type="Pfam" id="PF00622">
    <property type="entry name" value="SPRY"/>
    <property type="match status" value="1"/>
</dbReference>
<dbReference type="PROSITE" id="PS50188">
    <property type="entry name" value="B302_SPRY"/>
    <property type="match status" value="1"/>
</dbReference>
<dbReference type="Proteomes" id="UP000221080">
    <property type="component" value="Chromosome 9"/>
</dbReference>
<sequence length="255" mass="29161">MISSQASAVACTVLGDLKRKLESQANAQARRSEVCVSVLYCDRPQESQRYSIRGGEWREEVSTELKRIQRYAVDVTMDTDTAYPRLILSDDGKQVTYGDTKQNLPDTPKRFTYHPIVLGNQGFSSGRFYYEVQVSRKTEWSLGVVRESFNRKGKIETFKPQDGFWTVILRKGNEYTARDDPCIPLFLREKPQKVGVFVDYDEGLVSFYDVEARSHIYSFTCQSFTEKLYPYFSPCLNDGGKNAAPLITSRVSKTE</sequence>
<dbReference type="PANTHER" id="PTHR24103">
    <property type="entry name" value="E3 UBIQUITIN-PROTEIN LIGASE TRIM"/>
    <property type="match status" value="1"/>
</dbReference>
<dbReference type="InterPro" id="IPR006574">
    <property type="entry name" value="PRY"/>
</dbReference>
<dbReference type="PRINTS" id="PR01407">
    <property type="entry name" value="BUTYPHLNCDUF"/>
</dbReference>
<dbReference type="FunFam" id="2.60.120.920:FF:000004">
    <property type="entry name" value="Butyrophilin subfamily 1 member A1"/>
    <property type="match status" value="1"/>
</dbReference>
<evidence type="ECO:0000313" key="2">
    <source>
        <dbReference type="Proteomes" id="UP000221080"/>
    </source>
</evidence>
<dbReference type="AlphaFoldDB" id="A0A2D0QJQ5"/>
<dbReference type="InterPro" id="IPR003877">
    <property type="entry name" value="SPRY_dom"/>
</dbReference>
<dbReference type="OrthoDB" id="265776at2759"/>
<feature type="domain" description="B30.2/SPRY" evidence="1">
    <location>
        <begin position="55"/>
        <end position="253"/>
    </location>
</feature>
<keyword evidence="2" id="KW-1185">Reference proteome</keyword>
<dbReference type="SUPFAM" id="SSF49899">
    <property type="entry name" value="Concanavalin A-like lectins/glucanases"/>
    <property type="match status" value="1"/>
</dbReference>
<dbReference type="InterPro" id="IPR043136">
    <property type="entry name" value="B30.2/SPRY_sf"/>
</dbReference>
<name>A0A2D0QJQ5_ICTPU</name>
<reference evidence="2" key="1">
    <citation type="journal article" date="2016" name="Nat. Commun.">
        <title>The channel catfish genome sequence provides insights into the evolution of scale formation in teleosts.</title>
        <authorList>
            <person name="Liu Z."/>
            <person name="Liu S."/>
            <person name="Yao J."/>
            <person name="Bao L."/>
            <person name="Zhang J."/>
            <person name="Li Y."/>
            <person name="Jiang C."/>
            <person name="Sun L."/>
            <person name="Wang R."/>
            <person name="Zhang Y."/>
            <person name="Zhou T."/>
            <person name="Zeng Q."/>
            <person name="Fu Q."/>
            <person name="Gao S."/>
            <person name="Li N."/>
            <person name="Koren S."/>
            <person name="Jiang Y."/>
            <person name="Zimin A."/>
            <person name="Xu P."/>
            <person name="Phillippy A.M."/>
            <person name="Geng X."/>
            <person name="Song L."/>
            <person name="Sun F."/>
            <person name="Li C."/>
            <person name="Wang X."/>
            <person name="Chen A."/>
            <person name="Jin Y."/>
            <person name="Yuan Z."/>
            <person name="Yang Y."/>
            <person name="Tan S."/>
            <person name="Peatman E."/>
            <person name="Lu J."/>
            <person name="Qin Z."/>
            <person name="Dunham R."/>
            <person name="Li Z."/>
            <person name="Sonstegard T."/>
            <person name="Feng J."/>
            <person name="Danzmann R.G."/>
            <person name="Schroeder S."/>
            <person name="Scheffler B."/>
            <person name="Duke M.V."/>
            <person name="Ballard L."/>
            <person name="Kucuktas H."/>
            <person name="Kaltenboeck L."/>
            <person name="Liu H."/>
            <person name="Armbruster J."/>
            <person name="Xie Y."/>
            <person name="Kirby M.L."/>
            <person name="Tian Y."/>
            <person name="Flanagan M.E."/>
            <person name="Mu W."/>
            <person name="Waldbieser G.C."/>
        </authorList>
    </citation>
    <scope>NUCLEOTIDE SEQUENCE [LARGE SCALE GENOMIC DNA]</scope>
    <source>
        <strain evidence="2">SDA103</strain>
    </source>
</reference>
<reference evidence="3" key="2">
    <citation type="submission" date="2025-08" db="UniProtKB">
        <authorList>
            <consortium name="RefSeq"/>
        </authorList>
    </citation>
    <scope>IDENTIFICATION</scope>
    <source>
        <tissue evidence="3">Blood</tissue>
    </source>
</reference>
<dbReference type="Gene3D" id="2.60.120.920">
    <property type="match status" value="1"/>
</dbReference>
<dbReference type="SMART" id="SM00589">
    <property type="entry name" value="PRY"/>
    <property type="match status" value="1"/>
</dbReference>
<dbReference type="SMART" id="SM00449">
    <property type="entry name" value="SPRY"/>
    <property type="match status" value="1"/>
</dbReference>
<dbReference type="InterPro" id="IPR003879">
    <property type="entry name" value="Butyrophylin_SPRY"/>
</dbReference>